<name>A0AA40A0U8_9PEZI</name>
<dbReference type="Proteomes" id="UP001172102">
    <property type="component" value="Unassembled WGS sequence"/>
</dbReference>
<organism evidence="1 2">
    <name type="scientific">Lasiosphaeris hirsuta</name>
    <dbReference type="NCBI Taxonomy" id="260670"/>
    <lineage>
        <taxon>Eukaryota</taxon>
        <taxon>Fungi</taxon>
        <taxon>Dikarya</taxon>
        <taxon>Ascomycota</taxon>
        <taxon>Pezizomycotina</taxon>
        <taxon>Sordariomycetes</taxon>
        <taxon>Sordariomycetidae</taxon>
        <taxon>Sordariales</taxon>
        <taxon>Lasiosphaeriaceae</taxon>
        <taxon>Lasiosphaeris</taxon>
    </lineage>
</organism>
<sequence length="242" mass="27625">MPPLFISLPLPPLHPPITPPVANIRLLLANHPICRSRFSLRVYSGTTHPMATRLAQRFPAEVDELLLHPLRTRRLGAEAEGKAWRAEVRFALDDVIGYEITSVSPFSLKECITRDGMLDDGFEDYLKRQTSLRLSNLDEAEFNTFFTRDWEHGVKRIFWGASGPPQFALSPPINTPKKRENMARILPWNTKDNKDYTITNYGVISLHPVAELSDFDSNVDQTQVDPSGQKDTPRIDWYLKKV</sequence>
<protein>
    <submittedName>
        <fullName evidence="1">Uncharacterized protein</fullName>
    </submittedName>
</protein>
<reference evidence="1" key="1">
    <citation type="submission" date="2023-06" db="EMBL/GenBank/DDBJ databases">
        <title>Genome-scale phylogeny and comparative genomics of the fungal order Sordariales.</title>
        <authorList>
            <consortium name="Lawrence Berkeley National Laboratory"/>
            <person name="Hensen N."/>
            <person name="Bonometti L."/>
            <person name="Westerberg I."/>
            <person name="Brannstrom I.O."/>
            <person name="Guillou S."/>
            <person name="Cros-Aarteil S."/>
            <person name="Calhoun S."/>
            <person name="Haridas S."/>
            <person name="Kuo A."/>
            <person name="Mondo S."/>
            <person name="Pangilinan J."/>
            <person name="Riley R."/>
            <person name="Labutti K."/>
            <person name="Andreopoulos B."/>
            <person name="Lipzen A."/>
            <person name="Chen C."/>
            <person name="Yanf M."/>
            <person name="Daum C."/>
            <person name="Ng V."/>
            <person name="Clum A."/>
            <person name="Steindorff A."/>
            <person name="Ohm R."/>
            <person name="Martin F."/>
            <person name="Silar P."/>
            <person name="Natvig D."/>
            <person name="Lalanne C."/>
            <person name="Gautier V."/>
            <person name="Ament-Velasquez S.L."/>
            <person name="Kruys A."/>
            <person name="Hutchinson M.I."/>
            <person name="Powell A.J."/>
            <person name="Barry K."/>
            <person name="Miller A.N."/>
            <person name="Grigoriev I.V."/>
            <person name="Debuchy R."/>
            <person name="Gladieux P."/>
            <person name="Thoren M.H."/>
            <person name="Johannesson H."/>
        </authorList>
    </citation>
    <scope>NUCLEOTIDE SEQUENCE</scope>
    <source>
        <strain evidence="1">SMH4607-1</strain>
    </source>
</reference>
<dbReference type="AlphaFoldDB" id="A0AA40A0U8"/>
<dbReference type="EMBL" id="JAUKUA010000006">
    <property type="protein sequence ID" value="KAK0707261.1"/>
    <property type="molecule type" value="Genomic_DNA"/>
</dbReference>
<proteinExistence type="predicted"/>
<evidence type="ECO:0000313" key="2">
    <source>
        <dbReference type="Proteomes" id="UP001172102"/>
    </source>
</evidence>
<accession>A0AA40A0U8</accession>
<evidence type="ECO:0000313" key="1">
    <source>
        <dbReference type="EMBL" id="KAK0707261.1"/>
    </source>
</evidence>
<gene>
    <name evidence="1" type="ORF">B0H67DRAFT_685615</name>
</gene>
<comment type="caution">
    <text evidence="1">The sequence shown here is derived from an EMBL/GenBank/DDBJ whole genome shotgun (WGS) entry which is preliminary data.</text>
</comment>
<keyword evidence="2" id="KW-1185">Reference proteome</keyword>